<dbReference type="CDD" id="cd00609">
    <property type="entry name" value="AAT_like"/>
    <property type="match status" value="1"/>
</dbReference>
<dbReference type="InterPro" id="IPR036390">
    <property type="entry name" value="WH_DNA-bd_sf"/>
</dbReference>
<dbReference type="EMBL" id="BSOA01000048">
    <property type="protein sequence ID" value="GLQ90259.1"/>
    <property type="molecule type" value="Genomic_DNA"/>
</dbReference>
<dbReference type="InterPro" id="IPR015421">
    <property type="entry name" value="PyrdxlP-dep_Trfase_major"/>
</dbReference>
<comment type="caution">
    <text evidence="7">The sequence shown here is derived from an EMBL/GenBank/DDBJ whole genome shotgun (WGS) entry which is preliminary data.</text>
</comment>
<dbReference type="InterPro" id="IPR000524">
    <property type="entry name" value="Tscrpt_reg_HTH_GntR"/>
</dbReference>
<protein>
    <submittedName>
        <fullName evidence="7">Transcriptional regulator</fullName>
    </submittedName>
</protein>
<keyword evidence="4" id="KW-0238">DNA-binding</keyword>
<reference evidence="8" key="1">
    <citation type="journal article" date="2019" name="Int. J. Syst. Evol. Microbiol.">
        <title>The Global Catalogue of Microorganisms (GCM) 10K type strain sequencing project: providing services to taxonomists for standard genome sequencing and annotation.</title>
        <authorList>
            <consortium name="The Broad Institute Genomics Platform"/>
            <consortium name="The Broad Institute Genome Sequencing Center for Infectious Disease"/>
            <person name="Wu L."/>
            <person name="Ma J."/>
        </authorList>
    </citation>
    <scope>NUCLEOTIDE SEQUENCE [LARGE SCALE GENOMIC DNA]</scope>
    <source>
        <strain evidence="8">NBRC 111981</strain>
    </source>
</reference>
<dbReference type="CDD" id="cd07377">
    <property type="entry name" value="WHTH_GntR"/>
    <property type="match status" value="1"/>
</dbReference>
<evidence type="ECO:0000256" key="3">
    <source>
        <dbReference type="ARBA" id="ARBA00023015"/>
    </source>
</evidence>
<dbReference type="Pfam" id="PF00392">
    <property type="entry name" value="GntR"/>
    <property type="match status" value="1"/>
</dbReference>
<evidence type="ECO:0000313" key="8">
    <source>
        <dbReference type="Proteomes" id="UP001156627"/>
    </source>
</evidence>
<sequence length="475" mass="51368">MYHRLMGKPLEIPLDRSKKTSLAEQIRLAISVAIDSGVLRPGARLPSWRDLAAQLGVARGTVKGAYELLLDAQLIESSRSRGTRVAARPAKAVTPAAPTDDSPLPSMYQDYVSAPAVFQMGVPSPDLYPAKLFSRLQISAARAEASSPAVYPDPRGDLELRREIAAYLAFSRGIECRASQVLITNGFSGALALIARVLRIEGRTGWVEDPGFPNTRRALQFAGTRTVPVPVDEEGIDVAFAIQSTPDATFALVTPGQQAPLGPTLSVERRVRLLEWAAAAEAWIIEDDYLGELQLSGRAAPALASIDRAGRVIYVGSFSKTIGPRLRLGFVVVPPMLLREFGEAAVCYGPAPGPIEQRATAQFMREGHYLRHLRRTKRAYAAQRDALATILQPMGYPIRAAGLAMLLELPKGARDTLIAREGLALGIAPAPLSIWYCTPESECSGLLLGIATAREDQLGESCARLHELIDRYASN</sequence>
<keyword evidence="5" id="KW-0804">Transcription</keyword>
<feature type="domain" description="HTH gntR-type" evidence="6">
    <location>
        <begin position="20"/>
        <end position="88"/>
    </location>
</feature>
<keyword evidence="3" id="KW-0805">Transcription regulation</keyword>
<evidence type="ECO:0000313" key="7">
    <source>
        <dbReference type="EMBL" id="GLQ90259.1"/>
    </source>
</evidence>
<name>A0ABQ5XIF8_9GAMM</name>
<proteinExistence type="inferred from homology"/>
<dbReference type="Pfam" id="PF00155">
    <property type="entry name" value="Aminotran_1_2"/>
    <property type="match status" value="1"/>
</dbReference>
<evidence type="ECO:0000256" key="4">
    <source>
        <dbReference type="ARBA" id="ARBA00023125"/>
    </source>
</evidence>
<dbReference type="Gene3D" id="3.40.640.10">
    <property type="entry name" value="Type I PLP-dependent aspartate aminotransferase-like (Major domain)"/>
    <property type="match status" value="1"/>
</dbReference>
<dbReference type="SMART" id="SM00345">
    <property type="entry name" value="HTH_GNTR"/>
    <property type="match status" value="1"/>
</dbReference>
<evidence type="ECO:0000256" key="5">
    <source>
        <dbReference type="ARBA" id="ARBA00023163"/>
    </source>
</evidence>
<dbReference type="PANTHER" id="PTHR46577:SF1">
    <property type="entry name" value="HTH-TYPE TRANSCRIPTIONAL REGULATORY PROTEIN GABR"/>
    <property type="match status" value="1"/>
</dbReference>
<dbReference type="SUPFAM" id="SSF46785">
    <property type="entry name" value="Winged helix' DNA-binding domain"/>
    <property type="match status" value="1"/>
</dbReference>
<dbReference type="InterPro" id="IPR004839">
    <property type="entry name" value="Aminotransferase_I/II_large"/>
</dbReference>
<gene>
    <name evidence="7" type="ORF">GCM10007898_38340</name>
</gene>
<accession>A0ABQ5XIF8</accession>
<evidence type="ECO:0000256" key="2">
    <source>
        <dbReference type="ARBA" id="ARBA00022898"/>
    </source>
</evidence>
<evidence type="ECO:0000256" key="1">
    <source>
        <dbReference type="ARBA" id="ARBA00005384"/>
    </source>
</evidence>
<dbReference type="Gene3D" id="1.10.10.10">
    <property type="entry name" value="Winged helix-like DNA-binding domain superfamily/Winged helix DNA-binding domain"/>
    <property type="match status" value="1"/>
</dbReference>
<dbReference type="PROSITE" id="PS50949">
    <property type="entry name" value="HTH_GNTR"/>
    <property type="match status" value="1"/>
</dbReference>
<keyword evidence="2" id="KW-0663">Pyridoxal phosphate</keyword>
<evidence type="ECO:0000259" key="6">
    <source>
        <dbReference type="PROSITE" id="PS50949"/>
    </source>
</evidence>
<dbReference type="Proteomes" id="UP001156627">
    <property type="component" value="Unassembled WGS sequence"/>
</dbReference>
<organism evidence="7 8">
    <name type="scientific">Dyella flagellata</name>
    <dbReference type="NCBI Taxonomy" id="1867833"/>
    <lineage>
        <taxon>Bacteria</taxon>
        <taxon>Pseudomonadati</taxon>
        <taxon>Pseudomonadota</taxon>
        <taxon>Gammaproteobacteria</taxon>
        <taxon>Lysobacterales</taxon>
        <taxon>Rhodanobacteraceae</taxon>
        <taxon>Dyella</taxon>
    </lineage>
</organism>
<keyword evidence="8" id="KW-1185">Reference proteome</keyword>
<dbReference type="InterPro" id="IPR051446">
    <property type="entry name" value="HTH_trans_reg/aminotransferase"/>
</dbReference>
<dbReference type="InterPro" id="IPR036388">
    <property type="entry name" value="WH-like_DNA-bd_sf"/>
</dbReference>
<comment type="similarity">
    <text evidence="1">In the C-terminal section; belongs to the class-I pyridoxal-phosphate-dependent aminotransferase family.</text>
</comment>
<dbReference type="SUPFAM" id="SSF53383">
    <property type="entry name" value="PLP-dependent transferases"/>
    <property type="match status" value="1"/>
</dbReference>
<dbReference type="PANTHER" id="PTHR46577">
    <property type="entry name" value="HTH-TYPE TRANSCRIPTIONAL REGULATORY PROTEIN GABR"/>
    <property type="match status" value="1"/>
</dbReference>
<dbReference type="InterPro" id="IPR015424">
    <property type="entry name" value="PyrdxlP-dep_Trfase"/>
</dbReference>